<dbReference type="PIRSF" id="PIRSF037536">
    <property type="entry name" value="WD_repeat_p35"/>
    <property type="match status" value="1"/>
</dbReference>
<accession>A0A6P7GAH2</accession>
<keyword evidence="4" id="KW-0677">Repeat</keyword>
<keyword evidence="7" id="KW-0206">Cytoskeleton</keyword>
<dbReference type="Pfam" id="PF23145">
    <property type="entry name" value="Zf_2nd_IFT121"/>
    <property type="match status" value="1"/>
</dbReference>
<dbReference type="PANTHER" id="PTHR12764:SF5">
    <property type="entry name" value="LD29485P"/>
    <property type="match status" value="1"/>
</dbReference>
<gene>
    <name evidence="17" type="primary">LOC114339796</name>
</gene>
<sequence length="1169" mass="132382">MFIYLSKKIAIPNNTNINAIAWNKLDGYIAVGGENGLLKVLKLDASNETDGAAKNKGLPATSNLSMNQTLEGHTENIQVLVWNESHKKLTTSDQNGVIIVWMLYKGAWYEEMINNRKKSTVVGMAWSADGQKICIIYEDGAVIVGCVGGNRIWGKELKQVQLSGVQWSPDNKLLLFSLKNGQLHLYDNQGNFVMRLNVVCHDATFDVIPIVGLDWYNGVNGSMYSLGPNLAITFENGKIQLMRNESDTNPIVVDTRMLAVHCAWNHNGSLLAICGRQFSEDKQVNLVQFYSPFGEHLRTLKVPGNSISCCVWEGGSLRVALAVDSFVYFANIRPDYKWCYFKKTVVFSSFRSHKPGICLSFWDTSNNQCHTRWVAALLGIAGYGDHCIVATRSENEDALGKYSLILYNTLGTPVDGKYINIEPIGVTMNSYQVFAASKNNFIVWHYKTPKAVSSMGNGKIKMFHIDDSPSGAVEIIHELEGTSTVPVSTHETIDPICCLVASDKCLVIGRDSGLVQFYALPHIVLINRFKMSTRPHKMAINCNSTRLSIIDISGLMTVLDISEGVGRAGISASENKLERKDVWAMCWASDNPQLLAIMEKTRMYIFRGMYPEEPVTCSGYICSFNDLEIQAVLLDEVIQNPEKPENDHIIKLEVKSLRDTRQLLEKVGINEACQFVEENSHPRLWTLVAEAALKEMNLTMAESCFVRSKDYSKVLFVKKLVEIDYEPIKRARIATYFKNFDEAEKIYMEADRSDLALKLRQTLGDWFRVIQIIKNGVSAPDSLLQTAYNCTADYFAHFNNWASAIEYYELANNTAKTIECYYHLEDWNSLEHLVDTLPKGHRLLGKLGDLFSSKAVHTVAVKAYLKVGKVKRAINMCMRHHRWDAAMDLARTYKFTSQISELLVKHTTGFMEEGQVLKAIEINFQAKYYLLAAEHAFQLAKKEAEKPDKNLLTVKKHYVYAAKLVELHKSTETEEWQPTDELMVENAWKGAEAYHYLMMAHKHFYAMHMLDALRPAYKLRDYEDYIGSREIYSLLAHISCLAGTFNVCQTAFLKLQQLENIPEADTRRYQDMAIKIFSHNRAKDPDLKTVECDNCRNKIQDWMSQCSKCESSFPVCVVTARAIVGEPIWICKSCKHPAMEKHMVTLKSCPLCHAKVERTVDSVRENELI</sequence>
<dbReference type="Pfam" id="PF23387">
    <property type="entry name" value="TPR_IFT80_172"/>
    <property type="match status" value="1"/>
</dbReference>
<evidence type="ECO:0000259" key="13">
    <source>
        <dbReference type="Pfam" id="PF24797"/>
    </source>
</evidence>
<dbReference type="InterPro" id="IPR056158">
    <property type="entry name" value="Beta-prop_IFT121_2nd"/>
</dbReference>
<dbReference type="InterPro" id="IPR056157">
    <property type="entry name" value="TPR_IFT80_172_dom"/>
</dbReference>
<reference evidence="15" key="2">
    <citation type="submission" date="2025-05" db="UniProtKB">
        <authorList>
            <consortium name="EnsemblMetazoa"/>
        </authorList>
    </citation>
    <scope>IDENTIFICATION</scope>
</reference>
<dbReference type="PROSITE" id="PS50082">
    <property type="entry name" value="WD_REPEATS_2"/>
    <property type="match status" value="1"/>
</dbReference>
<evidence type="ECO:0000259" key="11">
    <source>
        <dbReference type="Pfam" id="PF23387"/>
    </source>
</evidence>
<evidence type="ECO:0000256" key="4">
    <source>
        <dbReference type="ARBA" id="ARBA00022737"/>
    </source>
</evidence>
<dbReference type="InterPro" id="IPR056159">
    <property type="entry name" value="Beta-prop_IFT121_TULP_N"/>
</dbReference>
<dbReference type="EnsemblMetazoa" id="XM_028290480.2">
    <property type="protein sequence ID" value="XP_028146281.1"/>
    <property type="gene ID" value="LOC114339796"/>
</dbReference>
<dbReference type="InterPro" id="IPR015943">
    <property type="entry name" value="WD40/YVTN_repeat-like_dom_sf"/>
</dbReference>
<evidence type="ECO:0000313" key="15">
    <source>
        <dbReference type="EnsemblMetazoa" id="XP_028146281.1"/>
    </source>
</evidence>
<feature type="domain" description="IFT121/TULP4 N-terminal" evidence="13">
    <location>
        <begin position="1"/>
        <end position="333"/>
    </location>
</feature>
<evidence type="ECO:0000259" key="14">
    <source>
        <dbReference type="Pfam" id="PF25768"/>
    </source>
</evidence>
<evidence type="ECO:0000256" key="8">
    <source>
        <dbReference type="ARBA" id="ARBA00023273"/>
    </source>
</evidence>
<dbReference type="InterPro" id="IPR057361">
    <property type="entry name" value="TPR_WDR35"/>
</dbReference>
<dbReference type="CTD" id="38219"/>
<dbReference type="SUPFAM" id="SSF50978">
    <property type="entry name" value="WD40 repeat-like"/>
    <property type="match status" value="2"/>
</dbReference>
<dbReference type="Pfam" id="PF25170">
    <property type="entry name" value="TPR_WDR35"/>
    <property type="match status" value="1"/>
</dbReference>
<dbReference type="FunCoup" id="A0A6P7GAH2">
    <property type="interactions" value="61"/>
</dbReference>
<dbReference type="InterPro" id="IPR056170">
    <property type="entry name" value="Znf_IFT121-like"/>
</dbReference>
<dbReference type="InterPro" id="IPR057979">
    <property type="entry name" value="TPR_IFT121"/>
</dbReference>
<evidence type="ECO:0000256" key="1">
    <source>
        <dbReference type="ARBA" id="ARBA00004120"/>
    </source>
</evidence>
<evidence type="ECO:0000256" key="9">
    <source>
        <dbReference type="PROSITE-ProRule" id="PRU00221"/>
    </source>
</evidence>
<protein>
    <submittedName>
        <fullName evidence="17">WD repeat-containing protein 35</fullName>
    </submittedName>
</protein>
<keyword evidence="6" id="KW-0969">Cilium</keyword>
<feature type="domain" description="IFT121 second beta-propeller" evidence="12">
    <location>
        <begin position="338"/>
        <end position="653"/>
    </location>
</feature>
<proteinExistence type="predicted"/>
<evidence type="ECO:0000259" key="10">
    <source>
        <dbReference type="Pfam" id="PF23145"/>
    </source>
</evidence>
<dbReference type="SMART" id="SM00320">
    <property type="entry name" value="WD40"/>
    <property type="match status" value="3"/>
</dbReference>
<dbReference type="OrthoDB" id="10260567at2759"/>
<feature type="domain" description="IFT80/172/WDR35 TPR" evidence="11">
    <location>
        <begin position="684"/>
        <end position="776"/>
    </location>
</feature>
<dbReference type="GO" id="GO:0030991">
    <property type="term" value="C:intraciliary transport particle A"/>
    <property type="evidence" value="ECO:0007669"/>
    <property type="project" value="TreeGrafter"/>
</dbReference>
<dbReference type="Proteomes" id="UP001652700">
    <property type="component" value="Unplaced"/>
</dbReference>
<dbReference type="InterPro" id="IPR039857">
    <property type="entry name" value="Ift122/121"/>
</dbReference>
<dbReference type="PROSITE" id="PS50294">
    <property type="entry name" value="WD_REPEATS_REGION"/>
    <property type="match status" value="1"/>
</dbReference>
<feature type="repeat" description="WD" evidence="9">
    <location>
        <begin position="70"/>
        <end position="101"/>
    </location>
</feature>
<dbReference type="GO" id="GO:0061512">
    <property type="term" value="P:protein localization to cilium"/>
    <property type="evidence" value="ECO:0007669"/>
    <property type="project" value="TreeGrafter"/>
</dbReference>
<organism evidence="17">
    <name type="scientific">Diabrotica virgifera virgifera</name>
    <name type="common">western corn rootworm</name>
    <dbReference type="NCBI Taxonomy" id="50390"/>
    <lineage>
        <taxon>Eukaryota</taxon>
        <taxon>Metazoa</taxon>
        <taxon>Ecdysozoa</taxon>
        <taxon>Arthropoda</taxon>
        <taxon>Hexapoda</taxon>
        <taxon>Insecta</taxon>
        <taxon>Pterygota</taxon>
        <taxon>Neoptera</taxon>
        <taxon>Endopterygota</taxon>
        <taxon>Coleoptera</taxon>
        <taxon>Polyphaga</taxon>
        <taxon>Cucujiformia</taxon>
        <taxon>Chrysomeloidea</taxon>
        <taxon>Chrysomelidae</taxon>
        <taxon>Galerucinae</taxon>
        <taxon>Diabroticina</taxon>
        <taxon>Diabroticites</taxon>
        <taxon>Diabrotica</taxon>
    </lineage>
</organism>
<dbReference type="InterPro" id="IPR036322">
    <property type="entry name" value="WD40_repeat_dom_sf"/>
</dbReference>
<evidence type="ECO:0000256" key="5">
    <source>
        <dbReference type="ARBA" id="ARBA00022794"/>
    </source>
</evidence>
<keyword evidence="16" id="KW-1185">Reference proteome</keyword>
<evidence type="ECO:0000259" key="12">
    <source>
        <dbReference type="Pfam" id="PF23390"/>
    </source>
</evidence>
<evidence type="ECO:0000256" key="2">
    <source>
        <dbReference type="ARBA" id="ARBA00022490"/>
    </source>
</evidence>
<keyword evidence="5" id="KW-0970">Cilium biogenesis/degradation</keyword>
<dbReference type="KEGG" id="dvv:114339796"/>
<dbReference type="GO" id="GO:0035721">
    <property type="term" value="P:intraciliary retrograde transport"/>
    <property type="evidence" value="ECO:0007669"/>
    <property type="project" value="TreeGrafter"/>
</dbReference>
<keyword evidence="3 9" id="KW-0853">WD repeat</keyword>
<dbReference type="GeneID" id="114339796"/>
<evidence type="ECO:0000256" key="3">
    <source>
        <dbReference type="ARBA" id="ARBA00022574"/>
    </source>
</evidence>
<dbReference type="Gene3D" id="1.25.40.470">
    <property type="match status" value="2"/>
</dbReference>
<keyword evidence="8" id="KW-0966">Cell projection</keyword>
<dbReference type="InParanoid" id="A0A6P7GAH2"/>
<reference evidence="17" key="1">
    <citation type="submission" date="2025-04" db="UniProtKB">
        <authorList>
            <consortium name="RefSeq"/>
        </authorList>
    </citation>
    <scope>IDENTIFICATION</scope>
    <source>
        <tissue evidence="17">Whole insect</tissue>
    </source>
</reference>
<dbReference type="PANTHER" id="PTHR12764">
    <property type="entry name" value="WD REPEAT DOMAIN-RELATED"/>
    <property type="match status" value="1"/>
</dbReference>
<dbReference type="InterPro" id="IPR017233">
    <property type="entry name" value="WDR35"/>
</dbReference>
<comment type="subcellular location">
    <subcellularLocation>
        <location evidence="1">Cytoplasm</location>
        <location evidence="1">Cytoskeleton</location>
        <location evidence="1">Cilium basal body</location>
    </subcellularLocation>
</comment>
<dbReference type="AlphaFoldDB" id="A0A6P7GAH2"/>
<evidence type="ECO:0000256" key="6">
    <source>
        <dbReference type="ARBA" id="ARBA00023069"/>
    </source>
</evidence>
<feature type="domain" description="IFT121-like TPR repeats" evidence="14">
    <location>
        <begin position="985"/>
        <end position="1084"/>
    </location>
</feature>
<dbReference type="Pfam" id="PF25768">
    <property type="entry name" value="TPR_IFT121"/>
    <property type="match status" value="1"/>
</dbReference>
<dbReference type="GO" id="GO:1905515">
    <property type="term" value="P:non-motile cilium assembly"/>
    <property type="evidence" value="ECO:0007669"/>
    <property type="project" value="TreeGrafter"/>
</dbReference>
<evidence type="ECO:0000256" key="7">
    <source>
        <dbReference type="ARBA" id="ARBA00023212"/>
    </source>
</evidence>
<feature type="domain" description="IFT121-like zinc finger" evidence="10">
    <location>
        <begin position="1114"/>
        <end position="1156"/>
    </location>
</feature>
<dbReference type="Pfam" id="PF24797">
    <property type="entry name" value="Beta-prop_WDR35_TULP_N"/>
    <property type="match status" value="1"/>
</dbReference>
<name>A0A6P7GAH2_DIAVI</name>
<evidence type="ECO:0000313" key="17">
    <source>
        <dbReference type="RefSeq" id="XP_028146281.1"/>
    </source>
</evidence>
<evidence type="ECO:0000313" key="16">
    <source>
        <dbReference type="Proteomes" id="UP001652700"/>
    </source>
</evidence>
<dbReference type="Gene3D" id="2.130.10.10">
    <property type="entry name" value="YVTN repeat-like/Quinoprotein amine dehydrogenase"/>
    <property type="match status" value="2"/>
</dbReference>
<dbReference type="Pfam" id="PF23390">
    <property type="entry name" value="Beta-prop_WDR35_2nd"/>
    <property type="match status" value="1"/>
</dbReference>
<dbReference type="InterPro" id="IPR001680">
    <property type="entry name" value="WD40_rpt"/>
</dbReference>
<dbReference type="GO" id="GO:0097730">
    <property type="term" value="C:non-motile cilium"/>
    <property type="evidence" value="ECO:0007669"/>
    <property type="project" value="TreeGrafter"/>
</dbReference>
<dbReference type="RefSeq" id="XP_028146281.1">
    <property type="nucleotide sequence ID" value="XM_028290480.1"/>
</dbReference>
<keyword evidence="2" id="KW-0963">Cytoplasm</keyword>